<dbReference type="SUPFAM" id="SSF103473">
    <property type="entry name" value="MFS general substrate transporter"/>
    <property type="match status" value="1"/>
</dbReference>
<dbReference type="GO" id="GO:0022857">
    <property type="term" value="F:transmembrane transporter activity"/>
    <property type="evidence" value="ECO:0007669"/>
    <property type="project" value="InterPro"/>
</dbReference>
<evidence type="ECO:0000256" key="1">
    <source>
        <dbReference type="ARBA" id="ARBA00004651"/>
    </source>
</evidence>
<dbReference type="EMBL" id="JAEACQ010000317">
    <property type="protein sequence ID" value="MBL7632385.1"/>
    <property type="molecule type" value="Genomic_DNA"/>
</dbReference>
<evidence type="ECO:0000256" key="4">
    <source>
        <dbReference type="ARBA" id="ARBA00022692"/>
    </source>
</evidence>
<dbReference type="GO" id="GO:0005886">
    <property type="term" value="C:plasma membrane"/>
    <property type="evidence" value="ECO:0007669"/>
    <property type="project" value="UniProtKB-SubCell"/>
</dbReference>
<feature type="region of interest" description="Disordered" evidence="7">
    <location>
        <begin position="195"/>
        <end position="221"/>
    </location>
</feature>
<feature type="transmembrane region" description="Helical" evidence="8">
    <location>
        <begin position="386"/>
        <end position="408"/>
    </location>
</feature>
<proteinExistence type="predicted"/>
<feature type="transmembrane region" description="Helical" evidence="8">
    <location>
        <begin position="106"/>
        <end position="128"/>
    </location>
</feature>
<keyword evidence="4 8" id="KW-0812">Transmembrane</keyword>
<dbReference type="PROSITE" id="PS50850">
    <property type="entry name" value="MFS"/>
    <property type="match status" value="1"/>
</dbReference>
<feature type="transmembrane region" description="Helical" evidence="8">
    <location>
        <begin position="242"/>
        <end position="263"/>
    </location>
</feature>
<gene>
    <name evidence="10" type="ORF">I7412_35570</name>
</gene>
<protein>
    <submittedName>
        <fullName evidence="10">MFS transporter</fullName>
    </submittedName>
</protein>
<dbReference type="AlphaFoldDB" id="A0A937UUL9"/>
<feature type="domain" description="Major facilitator superfamily (MFS) profile" evidence="9">
    <location>
        <begin position="1"/>
        <end position="443"/>
    </location>
</feature>
<dbReference type="Gene3D" id="1.20.1250.20">
    <property type="entry name" value="MFS general substrate transporter like domains"/>
    <property type="match status" value="1"/>
</dbReference>
<dbReference type="PANTHER" id="PTHR23517">
    <property type="entry name" value="RESISTANCE PROTEIN MDTM, PUTATIVE-RELATED-RELATED"/>
    <property type="match status" value="1"/>
</dbReference>
<keyword evidence="6 8" id="KW-0472">Membrane</keyword>
<dbReference type="Proteomes" id="UP000604475">
    <property type="component" value="Unassembled WGS sequence"/>
</dbReference>
<dbReference type="InterPro" id="IPR020846">
    <property type="entry name" value="MFS_dom"/>
</dbReference>
<evidence type="ECO:0000256" key="2">
    <source>
        <dbReference type="ARBA" id="ARBA00022448"/>
    </source>
</evidence>
<dbReference type="InterPro" id="IPR011701">
    <property type="entry name" value="MFS"/>
</dbReference>
<dbReference type="InterPro" id="IPR036259">
    <property type="entry name" value="MFS_trans_sf"/>
</dbReference>
<keyword evidence="5 8" id="KW-1133">Transmembrane helix</keyword>
<feature type="non-terminal residue" evidence="10">
    <location>
        <position position="466"/>
    </location>
</feature>
<dbReference type="PANTHER" id="PTHR23517:SF2">
    <property type="entry name" value="MULTIDRUG RESISTANCE PROTEIN MDTH"/>
    <property type="match status" value="1"/>
</dbReference>
<keyword evidence="11" id="KW-1185">Reference proteome</keyword>
<accession>A0A937UUL9</accession>
<comment type="subcellular location">
    <subcellularLocation>
        <location evidence="1">Cell membrane</location>
        <topology evidence="1">Multi-pass membrane protein</topology>
    </subcellularLocation>
</comment>
<keyword evidence="2" id="KW-0813">Transport</keyword>
<evidence type="ECO:0000256" key="5">
    <source>
        <dbReference type="ARBA" id="ARBA00022989"/>
    </source>
</evidence>
<name>A0A937UUL9_9ACTN</name>
<evidence type="ECO:0000259" key="9">
    <source>
        <dbReference type="PROSITE" id="PS50850"/>
    </source>
</evidence>
<evidence type="ECO:0000256" key="3">
    <source>
        <dbReference type="ARBA" id="ARBA00022475"/>
    </source>
</evidence>
<feature type="transmembrane region" description="Helical" evidence="8">
    <location>
        <begin position="343"/>
        <end position="366"/>
    </location>
</feature>
<dbReference type="CDD" id="cd17329">
    <property type="entry name" value="MFS_MdtH_MDR_like"/>
    <property type="match status" value="1"/>
</dbReference>
<feature type="transmembrane region" description="Helical" evidence="8">
    <location>
        <begin position="414"/>
        <end position="435"/>
    </location>
</feature>
<organism evidence="10 11">
    <name type="scientific">Frankia nepalensis</name>
    <dbReference type="NCBI Taxonomy" id="1836974"/>
    <lineage>
        <taxon>Bacteria</taxon>
        <taxon>Bacillati</taxon>
        <taxon>Actinomycetota</taxon>
        <taxon>Actinomycetes</taxon>
        <taxon>Frankiales</taxon>
        <taxon>Frankiaceae</taxon>
        <taxon>Frankia</taxon>
    </lineage>
</organism>
<evidence type="ECO:0000256" key="6">
    <source>
        <dbReference type="ARBA" id="ARBA00023136"/>
    </source>
</evidence>
<comment type="caution">
    <text evidence="10">The sequence shown here is derived from an EMBL/GenBank/DDBJ whole genome shotgun (WGS) entry which is preliminary data.</text>
</comment>
<sequence length="466" mass="48872">MTTTTWSQIRSFNRPIRLLLVNQLGINIGFYMLMPYLASYLSVTLGLAAWLVGFVLGVRNLSQQGLFLLGGSLADRFGYKPMILAGLALRTAGFALLGFVETIPALIIASALTGFAGALFNPAVRAYVAAEAGERRVEAFAVFNIFYQLGILLGPLVGLALLAIDFTLVCAVAAAVFLLLTVLQARALPARAQNESPNLAAPGPSDEQETNAEVSHAGRGPGGEAPLSILRAWRIAIANQPFLLFSLAMIGSYVLTFQVYLGLPIEVRRATGSETGVTLLFVLSGLLTVAGQVRLTRWVKAHWTPGRAMSRGLILMGVAFLPLAVSASFGQDEAEASARSLPAQALALLPVLAAAALLAVATMLVYPFEMATIVALGGDRMMGTYYGLYSTLSGIGIAIGNLLTGAALDTGRNIGIAALPWIILALTGGLCAASVHRLDRAGRLAPPKGATVKPEAPRARSASRAG</sequence>
<evidence type="ECO:0000313" key="10">
    <source>
        <dbReference type="EMBL" id="MBL7632385.1"/>
    </source>
</evidence>
<evidence type="ECO:0000256" key="7">
    <source>
        <dbReference type="SAM" id="MobiDB-lite"/>
    </source>
</evidence>
<feature type="transmembrane region" description="Helical" evidence="8">
    <location>
        <begin position="275"/>
        <end position="293"/>
    </location>
</feature>
<dbReference type="InterPro" id="IPR050171">
    <property type="entry name" value="MFS_Transporters"/>
</dbReference>
<evidence type="ECO:0000256" key="8">
    <source>
        <dbReference type="SAM" id="Phobius"/>
    </source>
</evidence>
<feature type="transmembrane region" description="Helical" evidence="8">
    <location>
        <begin position="40"/>
        <end position="61"/>
    </location>
</feature>
<feature type="transmembrane region" description="Helical" evidence="8">
    <location>
        <begin position="140"/>
        <end position="160"/>
    </location>
</feature>
<feature type="transmembrane region" description="Helical" evidence="8">
    <location>
        <begin position="166"/>
        <end position="183"/>
    </location>
</feature>
<dbReference type="Pfam" id="PF07690">
    <property type="entry name" value="MFS_1"/>
    <property type="match status" value="1"/>
</dbReference>
<feature type="region of interest" description="Disordered" evidence="7">
    <location>
        <begin position="446"/>
        <end position="466"/>
    </location>
</feature>
<reference evidence="10" key="1">
    <citation type="submission" date="2020-12" db="EMBL/GenBank/DDBJ databases">
        <title>Genomic characterization of non-nitrogen-fixing Frankia strains.</title>
        <authorList>
            <person name="Carlos-Shanley C."/>
            <person name="Guerra T."/>
            <person name="Hahn D."/>
        </authorList>
    </citation>
    <scope>NUCLEOTIDE SEQUENCE</scope>
    <source>
        <strain evidence="10">CN6</strain>
    </source>
</reference>
<evidence type="ECO:0000313" key="11">
    <source>
        <dbReference type="Proteomes" id="UP000604475"/>
    </source>
</evidence>
<feature type="transmembrane region" description="Helical" evidence="8">
    <location>
        <begin position="313"/>
        <end position="331"/>
    </location>
</feature>
<keyword evidence="3" id="KW-1003">Cell membrane</keyword>